<evidence type="ECO:0000313" key="3">
    <source>
        <dbReference type="Proteomes" id="UP000289340"/>
    </source>
</evidence>
<dbReference type="AlphaFoldDB" id="A0A445KPI6"/>
<dbReference type="PANTHER" id="PTHR34660">
    <property type="entry name" value="MYB-LIKE PROTEIN X"/>
    <property type="match status" value="1"/>
</dbReference>
<dbReference type="Proteomes" id="UP000289340">
    <property type="component" value="Chromosome 5"/>
</dbReference>
<accession>A0A445KPI6</accession>
<keyword evidence="3" id="KW-1185">Reference proteome</keyword>
<feature type="region of interest" description="Disordered" evidence="1">
    <location>
        <begin position="324"/>
        <end position="509"/>
    </location>
</feature>
<organism evidence="2 3">
    <name type="scientific">Glycine soja</name>
    <name type="common">Wild soybean</name>
    <dbReference type="NCBI Taxonomy" id="3848"/>
    <lineage>
        <taxon>Eukaryota</taxon>
        <taxon>Viridiplantae</taxon>
        <taxon>Streptophyta</taxon>
        <taxon>Embryophyta</taxon>
        <taxon>Tracheophyta</taxon>
        <taxon>Spermatophyta</taxon>
        <taxon>Magnoliopsida</taxon>
        <taxon>eudicotyledons</taxon>
        <taxon>Gunneridae</taxon>
        <taxon>Pentapetalae</taxon>
        <taxon>rosids</taxon>
        <taxon>fabids</taxon>
        <taxon>Fabales</taxon>
        <taxon>Fabaceae</taxon>
        <taxon>Papilionoideae</taxon>
        <taxon>50 kb inversion clade</taxon>
        <taxon>NPAAA clade</taxon>
        <taxon>indigoferoid/millettioid clade</taxon>
        <taxon>Phaseoleae</taxon>
        <taxon>Glycine</taxon>
        <taxon>Glycine subgen. Soja</taxon>
    </lineage>
</organism>
<protein>
    <recommendedName>
        <fullName evidence="4">Myb-like protein X</fullName>
    </recommendedName>
</protein>
<feature type="compositionally biased region" description="Polar residues" evidence="1">
    <location>
        <begin position="424"/>
        <end position="439"/>
    </location>
</feature>
<evidence type="ECO:0000313" key="2">
    <source>
        <dbReference type="EMBL" id="RZC12581.1"/>
    </source>
</evidence>
<feature type="region of interest" description="Disordered" evidence="1">
    <location>
        <begin position="253"/>
        <end position="305"/>
    </location>
</feature>
<comment type="caution">
    <text evidence="2">The sequence shown here is derived from an EMBL/GenBank/DDBJ whole genome shotgun (WGS) entry which is preliminary data.</text>
</comment>
<feature type="region of interest" description="Disordered" evidence="1">
    <location>
        <begin position="189"/>
        <end position="208"/>
    </location>
</feature>
<evidence type="ECO:0008006" key="4">
    <source>
        <dbReference type="Google" id="ProtNLM"/>
    </source>
</evidence>
<dbReference type="EMBL" id="QZWG01000005">
    <property type="protein sequence ID" value="RZC12581.1"/>
    <property type="molecule type" value="Genomic_DNA"/>
</dbReference>
<dbReference type="PANTHER" id="PTHR34660:SF3">
    <property type="entry name" value="RRM DOMAIN-CONTAINING PROTEIN"/>
    <property type="match status" value="1"/>
</dbReference>
<feature type="compositionally biased region" description="Basic and acidic residues" evidence="1">
    <location>
        <begin position="171"/>
        <end position="183"/>
    </location>
</feature>
<feature type="compositionally biased region" description="Basic and acidic residues" evidence="1">
    <location>
        <begin position="199"/>
        <end position="208"/>
    </location>
</feature>
<feature type="compositionally biased region" description="Basic and acidic residues" evidence="1">
    <location>
        <begin position="133"/>
        <end position="158"/>
    </location>
</feature>
<feature type="compositionally biased region" description="Basic and acidic residues" evidence="1">
    <location>
        <begin position="324"/>
        <end position="419"/>
    </location>
</feature>
<name>A0A445KPI6_GLYSO</name>
<feature type="compositionally biased region" description="Basic and acidic residues" evidence="1">
    <location>
        <begin position="98"/>
        <end position="118"/>
    </location>
</feature>
<sequence length="620" mass="71202">MGVQKLNGDNFTQEEDPRVSSVLLRMLLYKEYPNEAQYCYDFGPVWYAIALTMVYWITSCYLEDEEQWLCCLFFAFIFFRNKMIKEKQKEKKHKKDKKDKEKRESKEKREKEGRDGKHKEKKDKKEKHREKKKDKDKDKDKSKDRDKSKSSSADDKGFPRQAEGLNAGKPHQKEIKQDDKKGILFENRLTKQYAGNNGEKAREKNHLAEENKDSKFLLELDRRIRDDDGGADNQLVHKFTNTNHRKDEGTVRLVAKGPGGTRSDGNEKLKDMGLHVKKMDGRGIQDEVRPIGNTPPVQNHVGNFHPGVGGIPKLLGKYFERNLEATVEGKEKVKEKKDEKKKAKEKTEERKVKENKDEGKEKVKGKKDDKRRDKRKDREKEKKGHGKDKDRDKEKKKEDKAKEHSELKTTEQNKLKESNKVGIINSNSFTQPFRNSHGNAVSGENLKKRKDIESNGVPHVNDSLPNKFPKLSSSHPFTENGRVLEPCQVSIPNASDRPREATSVKVEKKESKMNGIIESQPFAASSNKTQTANVSADLVTEASAKPPHPDTKYLGQVYSVPKVEQWSDFDDQEWLFGSNVSQERKSVVKSSEVGETPQVWAEALHIEPADVFALPYVIPY</sequence>
<evidence type="ECO:0000256" key="1">
    <source>
        <dbReference type="SAM" id="MobiDB-lite"/>
    </source>
</evidence>
<gene>
    <name evidence="2" type="ORF">D0Y65_012380</name>
</gene>
<feature type="compositionally biased region" description="Basic and acidic residues" evidence="1">
    <location>
        <begin position="264"/>
        <end position="289"/>
    </location>
</feature>
<feature type="region of interest" description="Disordered" evidence="1">
    <location>
        <begin position="88"/>
        <end position="183"/>
    </location>
</feature>
<reference evidence="2 3" key="1">
    <citation type="submission" date="2018-09" db="EMBL/GenBank/DDBJ databases">
        <title>A high-quality reference genome of wild soybean provides a powerful tool to mine soybean genomes.</title>
        <authorList>
            <person name="Xie M."/>
            <person name="Chung C.Y.L."/>
            <person name="Li M.-W."/>
            <person name="Wong F.-L."/>
            <person name="Chan T.-F."/>
            <person name="Lam H.-M."/>
        </authorList>
    </citation>
    <scope>NUCLEOTIDE SEQUENCE [LARGE SCALE GENOMIC DNA]</scope>
    <source>
        <strain evidence="3">cv. W05</strain>
        <tissue evidence="2">Hypocotyl of etiolated seedlings</tissue>
    </source>
</reference>
<feature type="compositionally biased region" description="Basic and acidic residues" evidence="1">
    <location>
        <begin position="496"/>
        <end position="509"/>
    </location>
</feature>
<proteinExistence type="predicted"/>
<feature type="compositionally biased region" description="Basic residues" evidence="1">
    <location>
        <begin position="119"/>
        <end position="132"/>
    </location>
</feature>